<evidence type="ECO:0000313" key="1">
    <source>
        <dbReference type="EMBL" id="CAB3369792.1"/>
    </source>
</evidence>
<dbReference type="Proteomes" id="UP000494165">
    <property type="component" value="Unassembled WGS sequence"/>
</dbReference>
<sequence length="448" mass="52177">MANDFQPSNSGDFKFACTKNECPREVIRRRRHFSVEKCKFQEREERGREIRERKRLLAELQHQEKVDYLQRRPCEEAPQAVDVDASEKQKAKVAHTKLVLWRKKQLEQQRQSQLQLEKKLKDELHGGKKVSARKSRLKNDDCHIREVQENKAQQLREHQKTAAIGSGYKSQMAELRLDEMWKAKQAACDALKKQKQTAVQRVLQKHQQINQKAAEVVATEIQVKNQRADYVLGIEPKPPVKCLFKPRPKKVPPPFIPPKYVLAEKTYNLEFLRLKFKSDEALWHRRNRRNRDIPLPTLDAIVLEWKQRSRFEDPDVQFGEVQKEFANAEETLRLEQCYSWISAPVSVQVLRQVCLASLVPSEQEYAALGVLEKIALNEKMREKQVAAVEEEIERRVRRQQAAQALGVAEKLAQLERGVGANEGNDNGGGTKFDYATMLYKNVLRRWDK</sequence>
<comment type="caution">
    <text evidence="1">The sequence shown here is derived from an EMBL/GenBank/DDBJ whole genome shotgun (WGS) entry which is preliminary data.</text>
</comment>
<reference evidence="1 2" key="1">
    <citation type="submission" date="2020-04" db="EMBL/GenBank/DDBJ databases">
        <authorList>
            <person name="Alioto T."/>
            <person name="Alioto T."/>
            <person name="Gomez Garrido J."/>
        </authorList>
    </citation>
    <scope>NUCLEOTIDE SEQUENCE [LARGE SCALE GENOMIC DNA]</scope>
</reference>
<organism evidence="1 2">
    <name type="scientific">Cloeon dipterum</name>
    <dbReference type="NCBI Taxonomy" id="197152"/>
    <lineage>
        <taxon>Eukaryota</taxon>
        <taxon>Metazoa</taxon>
        <taxon>Ecdysozoa</taxon>
        <taxon>Arthropoda</taxon>
        <taxon>Hexapoda</taxon>
        <taxon>Insecta</taxon>
        <taxon>Pterygota</taxon>
        <taxon>Palaeoptera</taxon>
        <taxon>Ephemeroptera</taxon>
        <taxon>Pisciforma</taxon>
        <taxon>Baetidae</taxon>
        <taxon>Cloeon</taxon>
    </lineage>
</organism>
<protein>
    <submittedName>
        <fullName evidence="1">Uncharacterized protein</fullName>
    </submittedName>
</protein>
<evidence type="ECO:0000313" key="2">
    <source>
        <dbReference type="Proteomes" id="UP000494165"/>
    </source>
</evidence>
<dbReference type="EMBL" id="CADEPI010000048">
    <property type="protein sequence ID" value="CAB3369792.1"/>
    <property type="molecule type" value="Genomic_DNA"/>
</dbReference>
<gene>
    <name evidence="1" type="ORF">CLODIP_2_CD14097</name>
</gene>
<name>A0A8S1CK64_9INSE</name>
<dbReference type="AlphaFoldDB" id="A0A8S1CK64"/>
<proteinExistence type="predicted"/>
<accession>A0A8S1CK64</accession>
<keyword evidence="2" id="KW-1185">Reference proteome</keyword>